<proteinExistence type="predicted"/>
<evidence type="ECO:0000256" key="2">
    <source>
        <dbReference type="SAM" id="Phobius"/>
    </source>
</evidence>
<organism evidence="4 5">
    <name type="scientific">Emiliania huxleyi (strain CCMP1516)</name>
    <dbReference type="NCBI Taxonomy" id="280463"/>
    <lineage>
        <taxon>Eukaryota</taxon>
        <taxon>Haptista</taxon>
        <taxon>Haptophyta</taxon>
        <taxon>Prymnesiophyceae</taxon>
        <taxon>Isochrysidales</taxon>
        <taxon>Noelaerhabdaceae</taxon>
        <taxon>Emiliania</taxon>
    </lineage>
</organism>
<feature type="transmembrane region" description="Helical" evidence="2">
    <location>
        <begin position="304"/>
        <end position="330"/>
    </location>
</feature>
<evidence type="ECO:0008006" key="6">
    <source>
        <dbReference type="Google" id="ProtNLM"/>
    </source>
</evidence>
<dbReference type="Gene3D" id="3.90.176.10">
    <property type="entry name" value="Toxin ADP-ribosyltransferase, Chain A, domain 1"/>
    <property type="match status" value="1"/>
</dbReference>
<evidence type="ECO:0000313" key="5">
    <source>
        <dbReference type="Proteomes" id="UP000013827"/>
    </source>
</evidence>
<dbReference type="KEGG" id="ehx:EMIHUDRAFT_101896"/>
<dbReference type="RefSeq" id="XP_005773007.1">
    <property type="nucleotide sequence ID" value="XM_005772950.1"/>
</dbReference>
<dbReference type="EnsemblProtists" id="EOD20578">
    <property type="protein sequence ID" value="EOD20578"/>
    <property type="gene ID" value="EMIHUDRAFT_101896"/>
</dbReference>
<accession>A0A0D3JAP3</accession>
<dbReference type="PaxDb" id="2903-EOD20578"/>
<sequence>MAPTQLLSAAFCAIASAATAVAVPPAAPAPPTPPPPPPSQLMEVLSMCIVVTDTTQYPDWQSIHTYLMAALLVKPYPCFIQLTSTNGCDLPNERNQTSRVCTTNEWGGEACDPDDLVRIIPGSAELVASRSDGSNSKRLIASAGNAVYSVTVVGFSHQAPGDSSFADRLCDAFVANGCDDVTVPDCQDHMRSVCYPSSQAGRYLNIGFIGFQSPLSLAAMQVLDPDWRVHAPPWSGEDIAWLLLWLSPVWLPALLLPAVAARRAFRRTAVLLELESALSEIEVEQMRSRFHEKEVRKAVCVTKWMARALLLLAIGLVPWLPAFALLPAALPLARRKISCAAWITSRPSRKFWLTFTSAAGFSFFAWLLASWSLLGVGSDRELYRVGHYRDPRPLFVSACRQLFSASDDDGYESIDGWYFPYRGKVCSVLMHAIEPQNVQYLGLTLLAQGCVSLLVAILSLALLRKAAGSKAYPGWTRLSSSSSWCDASVDELLTVTAERLSDRFAGAAKELVVGQPEEAATGLYGIIGYSEAYLHDRMRQGTAAIIEEAEALGDPEVLENLRFQNGWRRDCWPDGSSLGGREGMVLADFVALPVARRARLEEAHVVALRLYSTAAFRALNGPMRQLKVSNYRKGEDGLPLPLEPPQLAAPHPQPATMAFIYEALKRMRAVAAVTTAGLDGMELEELVESGELSLDTLRRARVSGDGRLGETTVEESPVPVSDSGEAEPAAANCEERAKPCDAGEPAARGGGTALLAACRALCSSKAAKPAKAGEGRILWRGMGDMRASSRFLAMGGTEFACCSTTSRLEVAARYASAAGKQRALLFRLKSSTFMNMGVDISEFSAFPHEKEYLYPPLTYMHPTGVIHRLVRNGVTFDIVEVEPSFPS</sequence>
<keyword evidence="5" id="KW-1185">Reference proteome</keyword>
<keyword evidence="3" id="KW-0732">Signal</keyword>
<feature type="signal peptide" evidence="3">
    <location>
        <begin position="1"/>
        <end position="22"/>
    </location>
</feature>
<feature type="transmembrane region" description="Helical" evidence="2">
    <location>
        <begin position="440"/>
        <end position="463"/>
    </location>
</feature>
<evidence type="ECO:0000313" key="4">
    <source>
        <dbReference type="EnsemblProtists" id="EOD20578"/>
    </source>
</evidence>
<dbReference type="AlphaFoldDB" id="A0A0D3JAP3"/>
<keyword evidence="2" id="KW-1133">Transmembrane helix</keyword>
<reference evidence="5" key="1">
    <citation type="journal article" date="2013" name="Nature">
        <title>Pan genome of the phytoplankton Emiliania underpins its global distribution.</title>
        <authorList>
            <person name="Read B.A."/>
            <person name="Kegel J."/>
            <person name="Klute M.J."/>
            <person name="Kuo A."/>
            <person name="Lefebvre S.C."/>
            <person name="Maumus F."/>
            <person name="Mayer C."/>
            <person name="Miller J."/>
            <person name="Monier A."/>
            <person name="Salamov A."/>
            <person name="Young J."/>
            <person name="Aguilar M."/>
            <person name="Claverie J.M."/>
            <person name="Frickenhaus S."/>
            <person name="Gonzalez K."/>
            <person name="Herman E.K."/>
            <person name="Lin Y.C."/>
            <person name="Napier J."/>
            <person name="Ogata H."/>
            <person name="Sarno A.F."/>
            <person name="Shmutz J."/>
            <person name="Schroeder D."/>
            <person name="de Vargas C."/>
            <person name="Verret F."/>
            <person name="von Dassow P."/>
            <person name="Valentin K."/>
            <person name="Van de Peer Y."/>
            <person name="Wheeler G."/>
            <person name="Dacks J.B."/>
            <person name="Delwiche C.F."/>
            <person name="Dyhrman S.T."/>
            <person name="Glockner G."/>
            <person name="John U."/>
            <person name="Richards T."/>
            <person name="Worden A.Z."/>
            <person name="Zhang X."/>
            <person name="Grigoriev I.V."/>
            <person name="Allen A.E."/>
            <person name="Bidle K."/>
            <person name="Borodovsky M."/>
            <person name="Bowler C."/>
            <person name="Brownlee C."/>
            <person name="Cock J.M."/>
            <person name="Elias M."/>
            <person name="Gladyshev V.N."/>
            <person name="Groth M."/>
            <person name="Guda C."/>
            <person name="Hadaegh A."/>
            <person name="Iglesias-Rodriguez M.D."/>
            <person name="Jenkins J."/>
            <person name="Jones B.M."/>
            <person name="Lawson T."/>
            <person name="Leese F."/>
            <person name="Lindquist E."/>
            <person name="Lobanov A."/>
            <person name="Lomsadze A."/>
            <person name="Malik S.B."/>
            <person name="Marsh M.E."/>
            <person name="Mackinder L."/>
            <person name="Mock T."/>
            <person name="Mueller-Roeber B."/>
            <person name="Pagarete A."/>
            <person name="Parker M."/>
            <person name="Probert I."/>
            <person name="Quesneville H."/>
            <person name="Raines C."/>
            <person name="Rensing S.A."/>
            <person name="Riano-Pachon D.M."/>
            <person name="Richier S."/>
            <person name="Rokitta S."/>
            <person name="Shiraiwa Y."/>
            <person name="Soanes D.M."/>
            <person name="van der Giezen M."/>
            <person name="Wahlund T.M."/>
            <person name="Williams B."/>
            <person name="Wilson W."/>
            <person name="Wolfe G."/>
            <person name="Wurch L.L."/>
        </authorList>
    </citation>
    <scope>NUCLEOTIDE SEQUENCE</scope>
</reference>
<dbReference type="SUPFAM" id="SSF56399">
    <property type="entry name" value="ADP-ribosylation"/>
    <property type="match status" value="1"/>
</dbReference>
<name>A0A0D3JAP3_EMIH1</name>
<keyword evidence="2" id="KW-0472">Membrane</keyword>
<dbReference type="HOGENOM" id="CLU_015399_0_0_1"/>
<dbReference type="Proteomes" id="UP000013827">
    <property type="component" value="Unassembled WGS sequence"/>
</dbReference>
<protein>
    <recommendedName>
        <fullName evidence="6">Mono(ADP-ribosyl)transferase</fullName>
    </recommendedName>
</protein>
<evidence type="ECO:0000256" key="1">
    <source>
        <dbReference type="SAM" id="MobiDB-lite"/>
    </source>
</evidence>
<feature type="chain" id="PRO_5044267590" description="Mono(ADP-ribosyl)transferase" evidence="3">
    <location>
        <begin position="23"/>
        <end position="887"/>
    </location>
</feature>
<dbReference type="GeneID" id="17266125"/>
<reference evidence="4" key="2">
    <citation type="submission" date="2024-10" db="UniProtKB">
        <authorList>
            <consortium name="EnsemblProtists"/>
        </authorList>
    </citation>
    <scope>IDENTIFICATION</scope>
</reference>
<evidence type="ECO:0000256" key="3">
    <source>
        <dbReference type="SAM" id="SignalP"/>
    </source>
</evidence>
<feature type="region of interest" description="Disordered" evidence="1">
    <location>
        <begin position="705"/>
        <end position="729"/>
    </location>
</feature>
<keyword evidence="2" id="KW-0812">Transmembrane</keyword>
<feature type="transmembrane region" description="Helical" evidence="2">
    <location>
        <begin position="351"/>
        <end position="374"/>
    </location>
</feature>